<accession>A0ABN6XL34</accession>
<feature type="domain" description="Xylose isomerase-like TIM barrel" evidence="2">
    <location>
        <begin position="32"/>
        <end position="257"/>
    </location>
</feature>
<dbReference type="RefSeq" id="WP_286277792.1">
    <property type="nucleotide sequence ID" value="NZ_AP027731.1"/>
</dbReference>
<dbReference type="PANTHER" id="PTHR12110">
    <property type="entry name" value="HYDROXYPYRUVATE ISOMERASE"/>
    <property type="match status" value="1"/>
</dbReference>
<dbReference type="PANTHER" id="PTHR12110:SF41">
    <property type="entry name" value="INOSOSE DEHYDRATASE"/>
    <property type="match status" value="1"/>
</dbReference>
<gene>
    <name evidence="3" type="ORF">GCM10025866_02350</name>
</gene>
<keyword evidence="1" id="KW-0119">Carbohydrate metabolism</keyword>
<organism evidence="3 4">
    <name type="scientific">Naasia aerilata</name>
    <dbReference type="NCBI Taxonomy" id="1162966"/>
    <lineage>
        <taxon>Bacteria</taxon>
        <taxon>Bacillati</taxon>
        <taxon>Actinomycetota</taxon>
        <taxon>Actinomycetes</taxon>
        <taxon>Micrococcales</taxon>
        <taxon>Microbacteriaceae</taxon>
        <taxon>Naasia</taxon>
    </lineage>
</organism>
<evidence type="ECO:0000259" key="2">
    <source>
        <dbReference type="Pfam" id="PF01261"/>
    </source>
</evidence>
<dbReference type="SUPFAM" id="SSF51658">
    <property type="entry name" value="Xylose isomerase-like"/>
    <property type="match status" value="1"/>
</dbReference>
<protein>
    <recommendedName>
        <fullName evidence="2">Xylose isomerase-like TIM barrel domain-containing protein</fullName>
    </recommendedName>
</protein>
<evidence type="ECO:0000256" key="1">
    <source>
        <dbReference type="ARBA" id="ARBA00023277"/>
    </source>
</evidence>
<dbReference type="InterPro" id="IPR036237">
    <property type="entry name" value="Xyl_isomerase-like_sf"/>
</dbReference>
<reference evidence="4" key="1">
    <citation type="journal article" date="2019" name="Int. J. Syst. Evol. Microbiol.">
        <title>The Global Catalogue of Microorganisms (GCM) 10K type strain sequencing project: providing services to taxonomists for standard genome sequencing and annotation.</title>
        <authorList>
            <consortium name="The Broad Institute Genomics Platform"/>
            <consortium name="The Broad Institute Genome Sequencing Center for Infectious Disease"/>
            <person name="Wu L."/>
            <person name="Ma J."/>
        </authorList>
    </citation>
    <scope>NUCLEOTIDE SEQUENCE [LARGE SCALE GENOMIC DNA]</scope>
    <source>
        <strain evidence="4">NBRC 108725</strain>
    </source>
</reference>
<dbReference type="Gene3D" id="3.20.20.150">
    <property type="entry name" value="Divalent-metal-dependent TIM barrel enzymes"/>
    <property type="match status" value="1"/>
</dbReference>
<proteinExistence type="predicted"/>
<sequence length="263" mass="29148">MTPRGVATALYGWMERFARDGVEWDWPTLYGACAEAGVDAVETDPQPEKLAILRDLGLAVSGSYVGLPLTLPFERLEVDSAVLPVADRLAAAGGTNLILNADQVDWSNPVDKTDDDARRQGENLSRIRELVAPLELSVSLHNHASERENAQRDLDSVVRYADPSVGLCVDVAWAWVAGHDPLEWVRSYPERVHCFHLRNQRGPVPTEDLLDGELDIAAILDAVPGYSGWLTLELWHPEGMTPERSMVRDTRRSADFLRGLACR</sequence>
<dbReference type="Proteomes" id="UP001321498">
    <property type="component" value="Chromosome"/>
</dbReference>
<dbReference type="Pfam" id="PF01261">
    <property type="entry name" value="AP_endonuc_2"/>
    <property type="match status" value="1"/>
</dbReference>
<dbReference type="EMBL" id="AP027731">
    <property type="protein sequence ID" value="BDZ44326.1"/>
    <property type="molecule type" value="Genomic_DNA"/>
</dbReference>
<dbReference type="InterPro" id="IPR050312">
    <property type="entry name" value="IolE/XylAMocC-like"/>
</dbReference>
<name>A0ABN6XL34_9MICO</name>
<evidence type="ECO:0000313" key="3">
    <source>
        <dbReference type="EMBL" id="BDZ44326.1"/>
    </source>
</evidence>
<evidence type="ECO:0000313" key="4">
    <source>
        <dbReference type="Proteomes" id="UP001321498"/>
    </source>
</evidence>
<keyword evidence="4" id="KW-1185">Reference proteome</keyword>
<dbReference type="InterPro" id="IPR013022">
    <property type="entry name" value="Xyl_isomerase-like_TIM-brl"/>
</dbReference>